<feature type="compositionally biased region" description="Acidic residues" evidence="1">
    <location>
        <begin position="68"/>
        <end position="79"/>
    </location>
</feature>
<comment type="caution">
    <text evidence="2">The sequence shown here is derived from an EMBL/GenBank/DDBJ whole genome shotgun (WGS) entry which is preliminary data.</text>
</comment>
<dbReference type="AlphaFoldDB" id="A0A921Z308"/>
<name>A0A921Z308_MANSE</name>
<sequence>MAELAEAAGCESSISTPDLLTAVINQIQNATIGKSSDEIDKLRRINENLMSQINKLENQLKLHCPEFDSIDSDENDASDSDQQSTKSYESVSRVTRPRTKNTVSTIILNY</sequence>
<feature type="region of interest" description="Disordered" evidence="1">
    <location>
        <begin position="67"/>
        <end position="97"/>
    </location>
</feature>
<evidence type="ECO:0000313" key="2">
    <source>
        <dbReference type="EMBL" id="KAG6449965.1"/>
    </source>
</evidence>
<protein>
    <submittedName>
        <fullName evidence="2">Uncharacterized protein</fullName>
    </submittedName>
</protein>
<gene>
    <name evidence="2" type="ORF">O3G_MSEX006336</name>
</gene>
<keyword evidence="3" id="KW-1185">Reference proteome</keyword>
<evidence type="ECO:0000256" key="1">
    <source>
        <dbReference type="SAM" id="MobiDB-lite"/>
    </source>
</evidence>
<dbReference type="EMBL" id="JH668381">
    <property type="protein sequence ID" value="KAG6449965.1"/>
    <property type="molecule type" value="Genomic_DNA"/>
</dbReference>
<organism evidence="2 3">
    <name type="scientific">Manduca sexta</name>
    <name type="common">Tobacco hawkmoth</name>
    <name type="synonym">Tobacco hornworm</name>
    <dbReference type="NCBI Taxonomy" id="7130"/>
    <lineage>
        <taxon>Eukaryota</taxon>
        <taxon>Metazoa</taxon>
        <taxon>Ecdysozoa</taxon>
        <taxon>Arthropoda</taxon>
        <taxon>Hexapoda</taxon>
        <taxon>Insecta</taxon>
        <taxon>Pterygota</taxon>
        <taxon>Neoptera</taxon>
        <taxon>Endopterygota</taxon>
        <taxon>Lepidoptera</taxon>
        <taxon>Glossata</taxon>
        <taxon>Ditrysia</taxon>
        <taxon>Bombycoidea</taxon>
        <taxon>Sphingidae</taxon>
        <taxon>Sphinginae</taxon>
        <taxon>Sphingini</taxon>
        <taxon>Manduca</taxon>
    </lineage>
</organism>
<evidence type="ECO:0000313" key="3">
    <source>
        <dbReference type="Proteomes" id="UP000791440"/>
    </source>
</evidence>
<dbReference type="EMBL" id="JH668381">
    <property type="protein sequence ID" value="KAG6449966.1"/>
    <property type="molecule type" value="Genomic_DNA"/>
</dbReference>
<accession>A0A921Z308</accession>
<reference evidence="2" key="2">
    <citation type="submission" date="2020-12" db="EMBL/GenBank/DDBJ databases">
        <authorList>
            <person name="Kanost M."/>
        </authorList>
    </citation>
    <scope>NUCLEOTIDE SEQUENCE</scope>
</reference>
<dbReference type="Proteomes" id="UP000791440">
    <property type="component" value="Unassembled WGS sequence"/>
</dbReference>
<feature type="compositionally biased region" description="Polar residues" evidence="1">
    <location>
        <begin position="80"/>
        <end position="93"/>
    </location>
</feature>
<reference evidence="2" key="1">
    <citation type="journal article" date="2016" name="Insect Biochem. Mol. Biol.">
        <title>Multifaceted biological insights from a draft genome sequence of the tobacco hornworm moth, Manduca sexta.</title>
        <authorList>
            <person name="Kanost M.R."/>
            <person name="Arrese E.L."/>
            <person name="Cao X."/>
            <person name="Chen Y.R."/>
            <person name="Chellapilla S."/>
            <person name="Goldsmith M.R."/>
            <person name="Grosse-Wilde E."/>
            <person name="Heckel D.G."/>
            <person name="Herndon N."/>
            <person name="Jiang H."/>
            <person name="Papanicolaou A."/>
            <person name="Qu J."/>
            <person name="Soulages J.L."/>
            <person name="Vogel H."/>
            <person name="Walters J."/>
            <person name="Waterhouse R.M."/>
            <person name="Ahn S.J."/>
            <person name="Almeida F.C."/>
            <person name="An C."/>
            <person name="Aqrawi P."/>
            <person name="Bretschneider A."/>
            <person name="Bryant W.B."/>
            <person name="Bucks S."/>
            <person name="Chao H."/>
            <person name="Chevignon G."/>
            <person name="Christen J.M."/>
            <person name="Clarke D.F."/>
            <person name="Dittmer N.T."/>
            <person name="Ferguson L.C.F."/>
            <person name="Garavelou S."/>
            <person name="Gordon K.H.J."/>
            <person name="Gunaratna R.T."/>
            <person name="Han Y."/>
            <person name="Hauser F."/>
            <person name="He Y."/>
            <person name="Heidel-Fischer H."/>
            <person name="Hirsh A."/>
            <person name="Hu Y."/>
            <person name="Jiang H."/>
            <person name="Kalra D."/>
            <person name="Klinner C."/>
            <person name="Konig C."/>
            <person name="Kovar C."/>
            <person name="Kroll A.R."/>
            <person name="Kuwar S.S."/>
            <person name="Lee S.L."/>
            <person name="Lehman R."/>
            <person name="Li K."/>
            <person name="Li Z."/>
            <person name="Liang H."/>
            <person name="Lovelace S."/>
            <person name="Lu Z."/>
            <person name="Mansfield J.H."/>
            <person name="McCulloch K.J."/>
            <person name="Mathew T."/>
            <person name="Morton B."/>
            <person name="Muzny D.M."/>
            <person name="Neunemann D."/>
            <person name="Ongeri F."/>
            <person name="Pauchet Y."/>
            <person name="Pu L.L."/>
            <person name="Pyrousis I."/>
            <person name="Rao X.J."/>
            <person name="Redding A."/>
            <person name="Roesel C."/>
            <person name="Sanchez-Gracia A."/>
            <person name="Schaack S."/>
            <person name="Shukla A."/>
            <person name="Tetreau G."/>
            <person name="Wang Y."/>
            <person name="Xiong G.H."/>
            <person name="Traut W."/>
            <person name="Walsh T.K."/>
            <person name="Worley K.C."/>
            <person name="Wu D."/>
            <person name="Wu W."/>
            <person name="Wu Y.Q."/>
            <person name="Zhang X."/>
            <person name="Zou Z."/>
            <person name="Zucker H."/>
            <person name="Briscoe A.D."/>
            <person name="Burmester T."/>
            <person name="Clem R.J."/>
            <person name="Feyereisen R."/>
            <person name="Grimmelikhuijzen C.J.P."/>
            <person name="Hamodrakas S.J."/>
            <person name="Hansson B.S."/>
            <person name="Huguet E."/>
            <person name="Jermiin L.S."/>
            <person name="Lan Q."/>
            <person name="Lehman H.K."/>
            <person name="Lorenzen M."/>
            <person name="Merzendorfer H."/>
            <person name="Michalopoulos I."/>
            <person name="Morton D.B."/>
            <person name="Muthukrishnan S."/>
            <person name="Oakeshott J.G."/>
            <person name="Palmer W."/>
            <person name="Park Y."/>
            <person name="Passarelli A.L."/>
            <person name="Rozas J."/>
            <person name="Schwartz L.M."/>
            <person name="Smith W."/>
            <person name="Southgate A."/>
            <person name="Vilcinskas A."/>
            <person name="Vogt R."/>
            <person name="Wang P."/>
            <person name="Werren J."/>
            <person name="Yu X.Q."/>
            <person name="Zhou J.J."/>
            <person name="Brown S.J."/>
            <person name="Scherer S.E."/>
            <person name="Richards S."/>
            <person name="Blissard G.W."/>
        </authorList>
    </citation>
    <scope>NUCLEOTIDE SEQUENCE</scope>
</reference>
<proteinExistence type="predicted"/>